<keyword evidence="7" id="KW-1185">Reference proteome</keyword>
<comment type="caution">
    <text evidence="6">The sequence shown here is derived from an EMBL/GenBank/DDBJ whole genome shotgun (WGS) entry which is preliminary data.</text>
</comment>
<dbReference type="EMBL" id="JANBUW010000080">
    <property type="protein sequence ID" value="KAJ2849410.1"/>
    <property type="molecule type" value="Genomic_DNA"/>
</dbReference>
<dbReference type="GO" id="GO:0000479">
    <property type="term" value="P:endonucleolytic cleavage of tricistronic rRNA transcript (SSU-rRNA, 5.8S rRNA, LSU-rRNA)"/>
    <property type="evidence" value="ECO:0007669"/>
    <property type="project" value="TreeGrafter"/>
</dbReference>
<dbReference type="GO" id="GO:0004521">
    <property type="term" value="F:RNA endonuclease activity"/>
    <property type="evidence" value="ECO:0007669"/>
    <property type="project" value="TreeGrafter"/>
</dbReference>
<dbReference type="Gene3D" id="3.40.980.10">
    <property type="entry name" value="MoaB/Mog-like domain"/>
    <property type="match status" value="1"/>
</dbReference>
<dbReference type="CDD" id="cd00875">
    <property type="entry name" value="RNA_Cyclase_Class_I"/>
    <property type="match status" value="1"/>
</dbReference>
<dbReference type="InterPro" id="IPR013791">
    <property type="entry name" value="RNA3'-term_phos_cycl_insert"/>
</dbReference>
<feature type="domain" description="MoaB/Mog" evidence="5">
    <location>
        <begin position="32"/>
        <end position="204"/>
    </location>
</feature>
<dbReference type="SUPFAM" id="SSF55205">
    <property type="entry name" value="EPT/RTPC-like"/>
    <property type="match status" value="1"/>
</dbReference>
<accession>A0A9W8I6P1</accession>
<dbReference type="InterPro" id="IPR000228">
    <property type="entry name" value="RNA3'_term_phos_cyc"/>
</dbReference>
<dbReference type="SMART" id="SM00852">
    <property type="entry name" value="MoCF_biosynth"/>
    <property type="match status" value="1"/>
</dbReference>
<organism evidence="6 7">
    <name type="scientific">Coemansia brasiliensis</name>
    <dbReference type="NCBI Taxonomy" id="2650707"/>
    <lineage>
        <taxon>Eukaryota</taxon>
        <taxon>Fungi</taxon>
        <taxon>Fungi incertae sedis</taxon>
        <taxon>Zoopagomycota</taxon>
        <taxon>Kickxellomycotina</taxon>
        <taxon>Kickxellomycetes</taxon>
        <taxon>Kickxellales</taxon>
        <taxon>Kickxellaceae</taxon>
        <taxon>Coemansia</taxon>
    </lineage>
</organism>
<dbReference type="SUPFAM" id="SSF53218">
    <property type="entry name" value="Molybdenum cofactor biosynthesis proteins"/>
    <property type="match status" value="1"/>
</dbReference>
<evidence type="ECO:0000259" key="5">
    <source>
        <dbReference type="SMART" id="SM00852"/>
    </source>
</evidence>
<keyword evidence="4" id="KW-0539">Nucleus</keyword>
<dbReference type="InterPro" id="IPR036425">
    <property type="entry name" value="MoaB/Mog-like_dom_sf"/>
</dbReference>
<dbReference type="AlphaFoldDB" id="A0A9W8I6P1"/>
<dbReference type="Pfam" id="PF00994">
    <property type="entry name" value="MoCF_biosynth"/>
    <property type="match status" value="1"/>
</dbReference>
<evidence type="ECO:0000256" key="2">
    <source>
        <dbReference type="ARBA" id="ARBA00007089"/>
    </source>
</evidence>
<dbReference type="OrthoDB" id="1911237at2759"/>
<dbReference type="PANTHER" id="PTHR11096:SF1">
    <property type="entry name" value="RNA 3'-TERMINAL PHOSPHATE CYCLASE-LIKE PROTEIN"/>
    <property type="match status" value="1"/>
</dbReference>
<evidence type="ECO:0000256" key="3">
    <source>
        <dbReference type="ARBA" id="ARBA00022517"/>
    </source>
</evidence>
<dbReference type="Pfam" id="PF01137">
    <property type="entry name" value="RTC"/>
    <property type="match status" value="1"/>
</dbReference>
<dbReference type="InterPro" id="IPR036553">
    <property type="entry name" value="RPTC_insert"/>
</dbReference>
<comment type="similarity">
    <text evidence="2">Belongs to the RNA 3'-terminal cyclase family. Type 2 subfamily.</text>
</comment>
<dbReference type="PROSITE" id="PS01287">
    <property type="entry name" value="RTC"/>
    <property type="match status" value="1"/>
</dbReference>
<dbReference type="InterPro" id="IPR001453">
    <property type="entry name" value="MoaB/Mog_dom"/>
</dbReference>
<evidence type="ECO:0000256" key="1">
    <source>
        <dbReference type="ARBA" id="ARBA00004604"/>
    </source>
</evidence>
<comment type="subcellular location">
    <subcellularLocation>
        <location evidence="1">Nucleus</location>
        <location evidence="1">Nucleolus</location>
    </subcellularLocation>
</comment>
<dbReference type="Gene3D" id="3.30.360.20">
    <property type="entry name" value="RNA 3'-terminal phosphate cyclase, insert domain"/>
    <property type="match status" value="1"/>
</dbReference>
<evidence type="ECO:0000256" key="4">
    <source>
        <dbReference type="ARBA" id="ARBA00023242"/>
    </source>
</evidence>
<protein>
    <recommendedName>
        <fullName evidence="5">MoaB/Mog domain-containing protein</fullName>
    </recommendedName>
</protein>
<dbReference type="InterPro" id="IPR013792">
    <property type="entry name" value="RNA3'P_cycl/enolpyr_Trfase_a/b"/>
</dbReference>
<dbReference type="Proteomes" id="UP001139887">
    <property type="component" value="Unassembled WGS sequence"/>
</dbReference>
<dbReference type="FunFam" id="3.30.360.20:FF:000001">
    <property type="entry name" value="RNA terminal phosphate cyclase-like 1"/>
    <property type="match status" value="1"/>
</dbReference>
<sequence>MHSWRALQAVRNNSFRIFTRAHSYIATPTTAAFCVIGDEILNGKVRDQNTFVLANRCFELGIDLQKIEVVPDTPKAIIDSLQQLSSCHSIVITSGGIGPTHDDITYDAVAQAAGLQLQYHGPTLRRMRQIMMKRDVKTLPDPQGTDEERACARMALLPHPARIFYPCDQLWVPVVNVGKIHVFPGIPKLFDMLLSAYMPQLIKQMGQGKAFVLQFEGPAFLKQRLVLSILSQQAVRIDRIRSDDENPGLRDYEVSLLRLLEKATNGTRIVISPTGTSVMLRPGMITGGRIDMDCPTSRGIGYYLEALVALAPFGKEQMTATLRGITSNNTDLSVDLIRTATLVNYRNFGLGEGVELRISKRGSAPKGGGEVRFICPVVRTVKPLNFVDPGRIRRIRGIAYATRVSPQSANRMVEAARGELNRFIPDIYIYTDVYKGAEAGFSPGFGLSLVAETTNGALMTSELCAEAGEAPEDIGSNAARLLLSEISRGGCFDSTHQWLALLLMVLGPEHVSKTRIGKLTPFSIQYLRDLRAFFNTTFKIKPDAQTNTVLLTCLGTGYTNVGKKTT</sequence>
<dbReference type="GO" id="GO:0005730">
    <property type="term" value="C:nucleolus"/>
    <property type="evidence" value="ECO:0007669"/>
    <property type="project" value="UniProtKB-SubCell"/>
</dbReference>
<dbReference type="InterPro" id="IPR020719">
    <property type="entry name" value="RNA3'_term_phos_cycl-like_CS"/>
</dbReference>
<keyword evidence="3" id="KW-0690">Ribosome biogenesis</keyword>
<evidence type="ECO:0000313" key="6">
    <source>
        <dbReference type="EMBL" id="KAJ2849410.1"/>
    </source>
</evidence>
<reference evidence="6" key="1">
    <citation type="submission" date="2022-07" db="EMBL/GenBank/DDBJ databases">
        <title>Phylogenomic reconstructions and comparative analyses of Kickxellomycotina fungi.</title>
        <authorList>
            <person name="Reynolds N.K."/>
            <person name="Stajich J.E."/>
            <person name="Barry K."/>
            <person name="Grigoriev I.V."/>
            <person name="Crous P."/>
            <person name="Smith M.E."/>
        </authorList>
    </citation>
    <scope>NUCLEOTIDE SEQUENCE</scope>
    <source>
        <strain evidence="6">NRRL 1566</strain>
    </source>
</reference>
<evidence type="ECO:0000313" key="7">
    <source>
        <dbReference type="Proteomes" id="UP001139887"/>
    </source>
</evidence>
<dbReference type="Pfam" id="PF05189">
    <property type="entry name" value="RTC_insert"/>
    <property type="match status" value="1"/>
</dbReference>
<dbReference type="InterPro" id="IPR023797">
    <property type="entry name" value="RNA3'_phos_cyclase_dom"/>
</dbReference>
<dbReference type="InterPro" id="IPR016443">
    <property type="entry name" value="RNA3'_term_phos_cyc_type_2"/>
</dbReference>
<name>A0A9W8I6P1_9FUNG</name>
<proteinExistence type="inferred from homology"/>
<dbReference type="InterPro" id="IPR037136">
    <property type="entry name" value="RNA3'_phos_cyclase_dom_sf"/>
</dbReference>
<dbReference type="Gene3D" id="3.65.10.20">
    <property type="entry name" value="RNA 3'-terminal phosphate cyclase domain"/>
    <property type="match status" value="1"/>
</dbReference>
<gene>
    <name evidence="6" type="ORF">IWW36_002656</name>
</gene>
<dbReference type="NCBIfam" id="TIGR03400">
    <property type="entry name" value="18S_RNA_Rcl1p"/>
    <property type="match status" value="1"/>
</dbReference>
<dbReference type="PANTHER" id="PTHR11096">
    <property type="entry name" value="RNA 3' TERMINAL PHOSPHATE CYCLASE"/>
    <property type="match status" value="1"/>
</dbReference>